<dbReference type="AlphaFoldDB" id="A0A2S7A3X6"/>
<sequence>MPRCSPYLEHRMSRDCRESNLAHCAPQVHQQHENASTARGRVCGAWCVRISCAGLLFAYFPGSPP</sequence>
<name>A0A2S7A3X6_9XANT</name>
<organism evidence="1 2">
    <name type="scientific">Xanthomonas arboricola pv. guizotiae</name>
    <dbReference type="NCBI Taxonomy" id="487867"/>
    <lineage>
        <taxon>Bacteria</taxon>
        <taxon>Pseudomonadati</taxon>
        <taxon>Pseudomonadota</taxon>
        <taxon>Gammaproteobacteria</taxon>
        <taxon>Lysobacterales</taxon>
        <taxon>Lysobacteraceae</taxon>
        <taxon>Xanthomonas</taxon>
    </lineage>
</organism>
<dbReference type="EMBL" id="MDSL01000013">
    <property type="protein sequence ID" value="PPU01002.1"/>
    <property type="molecule type" value="Genomic_DNA"/>
</dbReference>
<evidence type="ECO:0000313" key="2">
    <source>
        <dbReference type="Proteomes" id="UP000238049"/>
    </source>
</evidence>
<gene>
    <name evidence="1" type="ORF">XarbCFBP7409_08125</name>
</gene>
<comment type="caution">
    <text evidence="1">The sequence shown here is derived from an EMBL/GenBank/DDBJ whole genome shotgun (WGS) entry which is preliminary data.</text>
</comment>
<reference evidence="1 2" key="1">
    <citation type="submission" date="2016-08" db="EMBL/GenBank/DDBJ databases">
        <title>Evolution of the type three secretion system and type three effector repertoires in Xanthomonas.</title>
        <authorList>
            <person name="Merda D."/>
            <person name="Briand M."/>
            <person name="Bosis E."/>
            <person name="Rousseau C."/>
            <person name="Portier P."/>
            <person name="Jacques M.-A."/>
            <person name="Fischer-Le Saux M."/>
        </authorList>
    </citation>
    <scope>NUCLEOTIDE SEQUENCE [LARGE SCALE GENOMIC DNA]</scope>
    <source>
        <strain evidence="1 2">CFBP 7409</strain>
    </source>
</reference>
<accession>A0A2S7A3X6</accession>
<evidence type="ECO:0000313" key="1">
    <source>
        <dbReference type="EMBL" id="PPU01002.1"/>
    </source>
</evidence>
<protein>
    <submittedName>
        <fullName evidence="1">Uncharacterized protein</fullName>
    </submittedName>
</protein>
<dbReference type="Proteomes" id="UP000238049">
    <property type="component" value="Unassembled WGS sequence"/>
</dbReference>
<proteinExistence type="predicted"/>